<dbReference type="AlphaFoldDB" id="A0AAD9US68"/>
<reference evidence="1" key="2">
    <citation type="journal article" date="2023" name="Science">
        <title>Genomic signatures of disease resistance in endangered staghorn corals.</title>
        <authorList>
            <person name="Vollmer S.V."/>
            <person name="Selwyn J.D."/>
            <person name="Despard B.A."/>
            <person name="Roesel C.L."/>
        </authorList>
    </citation>
    <scope>NUCLEOTIDE SEQUENCE</scope>
    <source>
        <strain evidence="1">K2</strain>
    </source>
</reference>
<sequence>GREIHGTMQFETKEKDRRLDELIQSFGEYCDPKKNETVKRHKFFTRNQESGETFDKYLPEMRLLEKACNFGTLSDSLLRDRIRLLREPNLNLKQCIDVCRASELSKERNKSFDNIDSVSRINSGKVRSQDHKSDRHQESKPIKPCLCCGRQHELGRAKSPAYGNICNRCKEPNHFAVCCGKAPSSKPTSQNNQYYEEISTLTTHSDTVFSVDESYKRKLFATMSINSTDVNFQLDSGATCNVITSEVLQRSH</sequence>
<gene>
    <name evidence="1" type="ORF">P5673_032161</name>
</gene>
<dbReference type="PANTHER" id="PTHR33198">
    <property type="entry name" value="ANK_REP_REGION DOMAIN-CONTAINING PROTEIN-RELATED"/>
    <property type="match status" value="1"/>
</dbReference>
<protein>
    <submittedName>
        <fullName evidence="1">Uncharacterized protein</fullName>
    </submittedName>
</protein>
<proteinExistence type="predicted"/>
<dbReference type="Proteomes" id="UP001249851">
    <property type="component" value="Unassembled WGS sequence"/>
</dbReference>
<dbReference type="PANTHER" id="PTHR33198:SF20">
    <property type="entry name" value="RETROTRANSPOSON GAG DOMAIN-CONTAINING PROTEIN"/>
    <property type="match status" value="1"/>
</dbReference>
<organism evidence="1 2">
    <name type="scientific">Acropora cervicornis</name>
    <name type="common">Staghorn coral</name>
    <dbReference type="NCBI Taxonomy" id="6130"/>
    <lineage>
        <taxon>Eukaryota</taxon>
        <taxon>Metazoa</taxon>
        <taxon>Cnidaria</taxon>
        <taxon>Anthozoa</taxon>
        <taxon>Hexacorallia</taxon>
        <taxon>Scleractinia</taxon>
        <taxon>Astrocoeniina</taxon>
        <taxon>Acroporidae</taxon>
        <taxon>Acropora</taxon>
    </lineage>
</organism>
<evidence type="ECO:0000313" key="2">
    <source>
        <dbReference type="Proteomes" id="UP001249851"/>
    </source>
</evidence>
<evidence type="ECO:0000313" key="1">
    <source>
        <dbReference type="EMBL" id="KAK2547757.1"/>
    </source>
</evidence>
<reference evidence="1" key="1">
    <citation type="journal article" date="2023" name="G3 (Bethesda)">
        <title>Whole genome assembly and annotation of the endangered Caribbean coral Acropora cervicornis.</title>
        <authorList>
            <person name="Selwyn J.D."/>
            <person name="Vollmer S.V."/>
        </authorList>
    </citation>
    <scope>NUCLEOTIDE SEQUENCE</scope>
    <source>
        <strain evidence="1">K2</strain>
    </source>
</reference>
<name>A0AAD9US68_ACRCE</name>
<dbReference type="EMBL" id="JARQWQ010000168">
    <property type="protein sequence ID" value="KAK2547757.1"/>
    <property type="molecule type" value="Genomic_DNA"/>
</dbReference>
<comment type="caution">
    <text evidence="1">The sequence shown here is derived from an EMBL/GenBank/DDBJ whole genome shotgun (WGS) entry which is preliminary data.</text>
</comment>
<feature type="non-terminal residue" evidence="1">
    <location>
        <position position="1"/>
    </location>
</feature>
<accession>A0AAD9US68</accession>
<keyword evidence="2" id="KW-1185">Reference proteome</keyword>